<keyword evidence="2" id="KW-0378">Hydrolase</keyword>
<dbReference type="STRING" id="479431.Namu_0944"/>
<dbReference type="InterPro" id="IPR029069">
    <property type="entry name" value="HotDog_dom_sf"/>
</dbReference>
<name>C8XAI9_NAKMY</name>
<evidence type="ECO:0000313" key="4">
    <source>
        <dbReference type="EMBL" id="ACV77354.1"/>
    </source>
</evidence>
<sequence length="170" mass="17904">MTQTQTPAERTREHRWVDPAIALASLSRLSGLEFLQEMTAGRVPSPPISSTLDFADFTVEPGRVTVELDPAEFHMNPLGTVHGGVIAALLDTACACAVHTTLPAGTGYTSLDLNTRFLRPVRAGGGRIRCVGTVLTSGSRTATAQAHLLDAGDRLLAHATSSCLIFPIAG</sequence>
<dbReference type="PANTHER" id="PTHR21660">
    <property type="entry name" value="THIOESTERASE SUPERFAMILY MEMBER-RELATED"/>
    <property type="match status" value="1"/>
</dbReference>
<dbReference type="Pfam" id="PF03061">
    <property type="entry name" value="4HBT"/>
    <property type="match status" value="1"/>
</dbReference>
<evidence type="ECO:0000256" key="1">
    <source>
        <dbReference type="ARBA" id="ARBA00008324"/>
    </source>
</evidence>
<dbReference type="GO" id="GO:0047617">
    <property type="term" value="F:fatty acyl-CoA hydrolase activity"/>
    <property type="evidence" value="ECO:0007669"/>
    <property type="project" value="InterPro"/>
</dbReference>
<dbReference type="InterPro" id="IPR006683">
    <property type="entry name" value="Thioestr_dom"/>
</dbReference>
<reference evidence="5" key="1">
    <citation type="submission" date="2009-09" db="EMBL/GenBank/DDBJ databases">
        <title>The complete genome of Nakamurella multipartita DSM 44233.</title>
        <authorList>
            <consortium name="US DOE Joint Genome Institute (JGI-PGF)"/>
            <person name="Lucas S."/>
            <person name="Copeland A."/>
            <person name="Lapidus A."/>
            <person name="Glavina del Rio T."/>
            <person name="Dalin E."/>
            <person name="Tice H."/>
            <person name="Bruce D."/>
            <person name="Goodwin L."/>
            <person name="Pitluck S."/>
            <person name="Kyrpides N."/>
            <person name="Mavromatis K."/>
            <person name="Ivanova N."/>
            <person name="Ovchinnikova G."/>
            <person name="Sims D."/>
            <person name="Meincke L."/>
            <person name="Brettin T."/>
            <person name="Detter J.C."/>
            <person name="Han C."/>
            <person name="Larimer F."/>
            <person name="Land M."/>
            <person name="Hauser L."/>
            <person name="Markowitz V."/>
            <person name="Cheng J.-F."/>
            <person name="Hugenholtz P."/>
            <person name="Woyke T."/>
            <person name="Wu D."/>
            <person name="Klenk H.-P."/>
            <person name="Eisen J.A."/>
        </authorList>
    </citation>
    <scope>NUCLEOTIDE SEQUENCE [LARGE SCALE GENOMIC DNA]</scope>
    <source>
        <strain evidence="5">ATCC 700099 / DSM 44233 / CIP 104796 / JCM 9543 / NBRC 105858 / Y-104</strain>
    </source>
</reference>
<organism evidence="4 5">
    <name type="scientific">Nakamurella multipartita (strain ATCC 700099 / DSM 44233 / CIP 104796 / JCM 9543 / NBRC 105858 / Y-104)</name>
    <name type="common">Microsphaera multipartita</name>
    <dbReference type="NCBI Taxonomy" id="479431"/>
    <lineage>
        <taxon>Bacteria</taxon>
        <taxon>Bacillati</taxon>
        <taxon>Actinomycetota</taxon>
        <taxon>Actinomycetes</taxon>
        <taxon>Nakamurellales</taxon>
        <taxon>Nakamurellaceae</taxon>
        <taxon>Nakamurella</taxon>
    </lineage>
</organism>
<dbReference type="OrthoDB" id="9813282at2"/>
<dbReference type="Gene3D" id="3.10.129.10">
    <property type="entry name" value="Hotdog Thioesterase"/>
    <property type="match status" value="1"/>
</dbReference>
<dbReference type="HOGENOM" id="CLU_089876_3_0_11"/>
<dbReference type="EMBL" id="CP001737">
    <property type="protein sequence ID" value="ACV77354.1"/>
    <property type="molecule type" value="Genomic_DNA"/>
</dbReference>
<dbReference type="InterPro" id="IPR003736">
    <property type="entry name" value="PAAI_dom"/>
</dbReference>
<dbReference type="SUPFAM" id="SSF54637">
    <property type="entry name" value="Thioesterase/thiol ester dehydrase-isomerase"/>
    <property type="match status" value="1"/>
</dbReference>
<evidence type="ECO:0000313" key="5">
    <source>
        <dbReference type="Proteomes" id="UP000002218"/>
    </source>
</evidence>
<dbReference type="PANTHER" id="PTHR21660:SF1">
    <property type="entry name" value="ACYL-COENZYME A THIOESTERASE 13"/>
    <property type="match status" value="1"/>
</dbReference>
<dbReference type="KEGG" id="nml:Namu_0944"/>
<feature type="domain" description="Thioesterase" evidence="3">
    <location>
        <begin position="79"/>
        <end position="156"/>
    </location>
</feature>
<evidence type="ECO:0000259" key="3">
    <source>
        <dbReference type="Pfam" id="PF03061"/>
    </source>
</evidence>
<dbReference type="Proteomes" id="UP000002218">
    <property type="component" value="Chromosome"/>
</dbReference>
<dbReference type="AlphaFoldDB" id="C8XAI9"/>
<keyword evidence="5" id="KW-1185">Reference proteome</keyword>
<reference evidence="4 5" key="2">
    <citation type="journal article" date="2010" name="Stand. Genomic Sci.">
        <title>Complete genome sequence of Nakamurella multipartita type strain (Y-104).</title>
        <authorList>
            <person name="Tice H."/>
            <person name="Mayilraj S."/>
            <person name="Sims D."/>
            <person name="Lapidus A."/>
            <person name="Nolan M."/>
            <person name="Lucas S."/>
            <person name="Glavina Del Rio T."/>
            <person name="Copeland A."/>
            <person name="Cheng J.F."/>
            <person name="Meincke L."/>
            <person name="Bruce D."/>
            <person name="Goodwin L."/>
            <person name="Pitluck S."/>
            <person name="Ivanova N."/>
            <person name="Mavromatis K."/>
            <person name="Ovchinnikova G."/>
            <person name="Pati A."/>
            <person name="Chen A."/>
            <person name="Palaniappan K."/>
            <person name="Land M."/>
            <person name="Hauser L."/>
            <person name="Chang Y.J."/>
            <person name="Jeffries C.D."/>
            <person name="Detter J.C."/>
            <person name="Brettin T."/>
            <person name="Rohde M."/>
            <person name="Goker M."/>
            <person name="Bristow J."/>
            <person name="Eisen J.A."/>
            <person name="Markowitz V."/>
            <person name="Hugenholtz P."/>
            <person name="Kyrpides N.C."/>
            <person name="Klenk H.P."/>
            <person name="Chen F."/>
        </authorList>
    </citation>
    <scope>NUCLEOTIDE SEQUENCE [LARGE SCALE GENOMIC DNA]</scope>
    <source>
        <strain evidence="5">ATCC 700099 / DSM 44233 / CIP 104796 / JCM 9543 / NBRC 105858 / Y-104</strain>
    </source>
</reference>
<gene>
    <name evidence="4" type="ordered locus">Namu_0944</name>
</gene>
<dbReference type="InParanoid" id="C8XAI9"/>
<evidence type="ECO:0000256" key="2">
    <source>
        <dbReference type="ARBA" id="ARBA00022801"/>
    </source>
</evidence>
<comment type="similarity">
    <text evidence="1">Belongs to the thioesterase PaaI family.</text>
</comment>
<dbReference type="CDD" id="cd03443">
    <property type="entry name" value="PaaI_thioesterase"/>
    <property type="match status" value="1"/>
</dbReference>
<dbReference type="InterPro" id="IPR039298">
    <property type="entry name" value="ACOT13"/>
</dbReference>
<dbReference type="NCBIfam" id="TIGR00369">
    <property type="entry name" value="unchar_dom_1"/>
    <property type="match status" value="1"/>
</dbReference>
<proteinExistence type="inferred from homology"/>
<accession>C8XAI9</accession>
<dbReference type="RefSeq" id="WP_015746268.1">
    <property type="nucleotide sequence ID" value="NC_013235.1"/>
</dbReference>
<protein>
    <submittedName>
        <fullName evidence="4">Thioesterase superfamily protein</fullName>
    </submittedName>
</protein>
<dbReference type="eggNOG" id="COG2050">
    <property type="taxonomic scope" value="Bacteria"/>
</dbReference>